<evidence type="ECO:0000256" key="10">
    <source>
        <dbReference type="ARBA" id="ARBA00023136"/>
    </source>
</evidence>
<dbReference type="OrthoDB" id="19906at2"/>
<dbReference type="PANTHER" id="PTHR11351">
    <property type="entry name" value="ACYL-COA DESATURASE"/>
    <property type="match status" value="1"/>
</dbReference>
<evidence type="ECO:0000256" key="3">
    <source>
        <dbReference type="ARBA" id="ARBA00022516"/>
    </source>
</evidence>
<reference evidence="14 15" key="1">
    <citation type="journal article" date="2015" name="Genome Announc.">
        <title>Genome sequencing of 18 francisella strains to aid in assay development and testing.</title>
        <authorList>
            <person name="Johnson S.L."/>
            <person name="Daligault H.E."/>
            <person name="Davenport K.W."/>
            <person name="Coyne S.R."/>
            <person name="Frey K.G."/>
            <person name="Koroleva G.I."/>
            <person name="Broomall S.M."/>
            <person name="Bishop-Lilly K.A."/>
            <person name="Bruce D.C."/>
            <person name="Chertkov O."/>
            <person name="Freitas T."/>
            <person name="Jaissle J."/>
            <person name="Ladner J.T."/>
            <person name="Rosenzweig C.N."/>
            <person name="Gibbons H.S."/>
            <person name="Palacios G.F."/>
            <person name="Redden C.L."/>
            <person name="Xu Y."/>
            <person name="Minogue T.D."/>
            <person name="Chain P.S."/>
        </authorList>
    </citation>
    <scope>NUCLEOTIDE SEQUENCE [LARGE SCALE GENOMIC DNA]</scope>
    <source>
        <strain evidence="14 15">GA01-2794</strain>
    </source>
</reference>
<keyword evidence="4 12" id="KW-0812">Transmembrane</keyword>
<evidence type="ECO:0000313" key="15">
    <source>
        <dbReference type="Proteomes" id="UP000031830"/>
    </source>
</evidence>
<keyword evidence="10 12" id="KW-0472">Membrane</keyword>
<evidence type="ECO:0000256" key="6">
    <source>
        <dbReference type="ARBA" id="ARBA00022989"/>
    </source>
</evidence>
<evidence type="ECO:0000256" key="8">
    <source>
        <dbReference type="ARBA" id="ARBA00023004"/>
    </source>
</evidence>
<dbReference type="InterPro" id="IPR005804">
    <property type="entry name" value="FA_desaturase_dom"/>
</dbReference>
<dbReference type="Proteomes" id="UP000031830">
    <property type="component" value="Chromosome"/>
</dbReference>
<keyword evidence="5" id="KW-0276">Fatty acid metabolism</keyword>
<dbReference type="RefSeq" id="WP_044526756.1">
    <property type="nucleotide sequence ID" value="NZ_CP009440.1"/>
</dbReference>
<dbReference type="STRING" id="28110.KU46_98"/>
<comment type="similarity">
    <text evidence="2">Belongs to the fatty acid desaturase type 2 family.</text>
</comment>
<evidence type="ECO:0000256" key="1">
    <source>
        <dbReference type="ARBA" id="ARBA00004141"/>
    </source>
</evidence>
<dbReference type="KEGG" id="fpz:LA55_1696"/>
<evidence type="ECO:0000256" key="2">
    <source>
        <dbReference type="ARBA" id="ARBA00008749"/>
    </source>
</evidence>
<dbReference type="PRINTS" id="PR00075">
    <property type="entry name" value="FACDDSATRASE"/>
</dbReference>
<keyword evidence="7" id="KW-0560">Oxidoreductase</keyword>
<keyword evidence="8" id="KW-0408">Iron</keyword>
<accession>A0A0B6D1P3</accession>
<sequence>METQSNKVTIIAFAVMHIACLAIFFVNYNITALVVFLITFSARTFALTAGYHRYFAHKAFQTSRVFQFILALVGTWASQKGPLWWSGHHRYHHIHSDKDTDLHSPKNGIFQSHVGWVFESRSDHVDPKFTKDWVEYPELVWLDKYAHVSFALYLVGLFAIGSLVNHFYPSLETSGLAFVFWGGILSTVLLYHTTFSVNSICHIFGKKDYETSDNSRNNWFIALITFGEGWHNNHHKFAYSIRNNLKAWQIDITYMILCILKKFKIVWGFKEPKKTV</sequence>
<keyword evidence="9" id="KW-0443">Lipid metabolism</keyword>
<feature type="domain" description="Fatty acid desaturase" evidence="13">
    <location>
        <begin position="34"/>
        <end position="239"/>
    </location>
</feature>
<evidence type="ECO:0000256" key="9">
    <source>
        <dbReference type="ARBA" id="ARBA00023098"/>
    </source>
</evidence>
<keyword evidence="11" id="KW-0275">Fatty acid biosynthesis</keyword>
<comment type="subcellular location">
    <subcellularLocation>
        <location evidence="1">Membrane</location>
        <topology evidence="1">Multi-pass membrane protein</topology>
    </subcellularLocation>
</comment>
<dbReference type="GO" id="GO:0016020">
    <property type="term" value="C:membrane"/>
    <property type="evidence" value="ECO:0007669"/>
    <property type="project" value="UniProtKB-SubCell"/>
</dbReference>
<evidence type="ECO:0000313" key="14">
    <source>
        <dbReference type="EMBL" id="AJI52791.1"/>
    </source>
</evidence>
<dbReference type="CDD" id="cd03505">
    <property type="entry name" value="Delta9-FADS-like"/>
    <property type="match status" value="1"/>
</dbReference>
<feature type="transmembrane region" description="Helical" evidence="12">
    <location>
        <begin position="7"/>
        <end position="26"/>
    </location>
</feature>
<protein>
    <submittedName>
        <fullName evidence="14">Fatty acid desaturase family protein</fullName>
    </submittedName>
</protein>
<evidence type="ECO:0000256" key="4">
    <source>
        <dbReference type="ARBA" id="ARBA00022692"/>
    </source>
</evidence>
<dbReference type="EMBL" id="CP009440">
    <property type="protein sequence ID" value="AJI52791.1"/>
    <property type="molecule type" value="Genomic_DNA"/>
</dbReference>
<organism evidence="14 15">
    <name type="scientific">Francisella philomiragia</name>
    <dbReference type="NCBI Taxonomy" id="28110"/>
    <lineage>
        <taxon>Bacteria</taxon>
        <taxon>Pseudomonadati</taxon>
        <taxon>Pseudomonadota</taxon>
        <taxon>Gammaproteobacteria</taxon>
        <taxon>Thiotrichales</taxon>
        <taxon>Francisellaceae</taxon>
        <taxon>Francisella</taxon>
    </lineage>
</organism>
<keyword evidence="6 12" id="KW-1133">Transmembrane helix</keyword>
<evidence type="ECO:0000256" key="11">
    <source>
        <dbReference type="ARBA" id="ARBA00023160"/>
    </source>
</evidence>
<dbReference type="InterPro" id="IPR015876">
    <property type="entry name" value="Acyl-CoA_DS"/>
</dbReference>
<gene>
    <name evidence="14" type="ORF">LA55_1696</name>
</gene>
<evidence type="ECO:0000256" key="12">
    <source>
        <dbReference type="SAM" id="Phobius"/>
    </source>
</evidence>
<name>A0A0B6D1P3_9GAMM</name>
<evidence type="ECO:0000259" key="13">
    <source>
        <dbReference type="Pfam" id="PF00487"/>
    </source>
</evidence>
<evidence type="ECO:0000256" key="5">
    <source>
        <dbReference type="ARBA" id="ARBA00022832"/>
    </source>
</evidence>
<keyword evidence="3" id="KW-0444">Lipid biosynthesis</keyword>
<dbReference type="Pfam" id="PF00487">
    <property type="entry name" value="FA_desaturase"/>
    <property type="match status" value="1"/>
</dbReference>
<proteinExistence type="inferred from homology"/>
<feature type="transmembrane region" description="Helical" evidence="12">
    <location>
        <begin position="150"/>
        <end position="168"/>
    </location>
</feature>
<dbReference type="AlphaFoldDB" id="A0A0B6D1P3"/>
<feature type="transmembrane region" description="Helical" evidence="12">
    <location>
        <begin position="174"/>
        <end position="191"/>
    </location>
</feature>
<dbReference type="PANTHER" id="PTHR11351:SF31">
    <property type="entry name" value="DESATURASE 1, ISOFORM A-RELATED"/>
    <property type="match status" value="1"/>
</dbReference>
<dbReference type="GO" id="GO:0016717">
    <property type="term" value="F:oxidoreductase activity, acting on paired donors, with oxidation of a pair of donors resulting in the reduction of molecular oxygen to two molecules of water"/>
    <property type="evidence" value="ECO:0007669"/>
    <property type="project" value="InterPro"/>
</dbReference>
<dbReference type="GO" id="GO:0006633">
    <property type="term" value="P:fatty acid biosynthetic process"/>
    <property type="evidence" value="ECO:0007669"/>
    <property type="project" value="UniProtKB-KW"/>
</dbReference>
<evidence type="ECO:0000256" key="7">
    <source>
        <dbReference type="ARBA" id="ARBA00023002"/>
    </source>
</evidence>